<dbReference type="STRING" id="8469.M7C080"/>
<proteinExistence type="predicted"/>
<dbReference type="AlphaFoldDB" id="M7C080"/>
<dbReference type="EMBL" id="KB489293">
    <property type="protein sequence ID" value="EMP41545.1"/>
    <property type="molecule type" value="Genomic_DNA"/>
</dbReference>
<protein>
    <submittedName>
        <fullName evidence="1">C-type lectin domain family 4 member F</fullName>
    </submittedName>
</protein>
<dbReference type="SUPFAM" id="SSF56436">
    <property type="entry name" value="C-type lectin-like"/>
    <property type="match status" value="1"/>
</dbReference>
<keyword evidence="1" id="KW-0430">Lectin</keyword>
<dbReference type="InterPro" id="IPR016186">
    <property type="entry name" value="C-type_lectin-like/link_sf"/>
</dbReference>
<accession>M7C080</accession>
<sequence>MRKQYSDVLTKLSSGWRFNGGNLYYFSRETKSWEEAERFCVSQDSPLSSIVTEAEHVRAITSQGPDG</sequence>
<keyword evidence="2" id="KW-1185">Reference proteome</keyword>
<dbReference type="GO" id="GO:0030246">
    <property type="term" value="F:carbohydrate binding"/>
    <property type="evidence" value="ECO:0007669"/>
    <property type="project" value="UniProtKB-KW"/>
</dbReference>
<evidence type="ECO:0000313" key="2">
    <source>
        <dbReference type="Proteomes" id="UP000031443"/>
    </source>
</evidence>
<name>M7C080_CHEMY</name>
<dbReference type="Proteomes" id="UP000031443">
    <property type="component" value="Unassembled WGS sequence"/>
</dbReference>
<dbReference type="InterPro" id="IPR016187">
    <property type="entry name" value="CTDL_fold"/>
</dbReference>
<reference evidence="2" key="1">
    <citation type="journal article" date="2013" name="Nat. Genet.">
        <title>The draft genomes of soft-shell turtle and green sea turtle yield insights into the development and evolution of the turtle-specific body plan.</title>
        <authorList>
            <person name="Wang Z."/>
            <person name="Pascual-Anaya J."/>
            <person name="Zadissa A."/>
            <person name="Li W."/>
            <person name="Niimura Y."/>
            <person name="Huang Z."/>
            <person name="Li C."/>
            <person name="White S."/>
            <person name="Xiong Z."/>
            <person name="Fang D."/>
            <person name="Wang B."/>
            <person name="Ming Y."/>
            <person name="Chen Y."/>
            <person name="Zheng Y."/>
            <person name="Kuraku S."/>
            <person name="Pignatelli M."/>
            <person name="Herrero J."/>
            <person name="Beal K."/>
            <person name="Nozawa M."/>
            <person name="Li Q."/>
            <person name="Wang J."/>
            <person name="Zhang H."/>
            <person name="Yu L."/>
            <person name="Shigenobu S."/>
            <person name="Wang J."/>
            <person name="Liu J."/>
            <person name="Flicek P."/>
            <person name="Searle S."/>
            <person name="Wang J."/>
            <person name="Kuratani S."/>
            <person name="Yin Y."/>
            <person name="Aken B."/>
            <person name="Zhang G."/>
            <person name="Irie N."/>
        </authorList>
    </citation>
    <scope>NUCLEOTIDE SEQUENCE [LARGE SCALE GENOMIC DNA]</scope>
</reference>
<evidence type="ECO:0000313" key="1">
    <source>
        <dbReference type="EMBL" id="EMP41545.1"/>
    </source>
</evidence>
<dbReference type="Gene3D" id="3.10.100.10">
    <property type="entry name" value="Mannose-Binding Protein A, subunit A"/>
    <property type="match status" value="1"/>
</dbReference>
<gene>
    <name evidence="1" type="ORF">UY3_01207</name>
</gene>
<organism evidence="1 2">
    <name type="scientific">Chelonia mydas</name>
    <name type="common">Green sea-turtle</name>
    <name type="synonym">Chelonia agassizi</name>
    <dbReference type="NCBI Taxonomy" id="8469"/>
    <lineage>
        <taxon>Eukaryota</taxon>
        <taxon>Metazoa</taxon>
        <taxon>Chordata</taxon>
        <taxon>Craniata</taxon>
        <taxon>Vertebrata</taxon>
        <taxon>Euteleostomi</taxon>
        <taxon>Archelosauria</taxon>
        <taxon>Testudinata</taxon>
        <taxon>Testudines</taxon>
        <taxon>Cryptodira</taxon>
        <taxon>Durocryptodira</taxon>
        <taxon>Americhelydia</taxon>
        <taxon>Chelonioidea</taxon>
        <taxon>Cheloniidae</taxon>
        <taxon>Chelonia</taxon>
    </lineage>
</organism>